<evidence type="ECO:0000313" key="2">
    <source>
        <dbReference type="EMBL" id="RDI54516.1"/>
    </source>
</evidence>
<dbReference type="SMART" id="SM00421">
    <property type="entry name" value="HTH_LUXR"/>
    <property type="match status" value="1"/>
</dbReference>
<comment type="caution">
    <text evidence="2">The sequence shown here is derived from an EMBL/GenBank/DDBJ whole genome shotgun (WGS) entry which is preliminary data.</text>
</comment>
<keyword evidence="3" id="KW-1185">Reference proteome</keyword>
<accession>A0A370HC44</accession>
<proteinExistence type="predicted"/>
<name>A0A370HC44_9NOCA</name>
<organism evidence="2 3">
    <name type="scientific">Nocardia mexicana</name>
    <dbReference type="NCBI Taxonomy" id="279262"/>
    <lineage>
        <taxon>Bacteria</taxon>
        <taxon>Bacillati</taxon>
        <taxon>Actinomycetota</taxon>
        <taxon>Actinomycetes</taxon>
        <taxon>Mycobacteriales</taxon>
        <taxon>Nocardiaceae</taxon>
        <taxon>Nocardia</taxon>
    </lineage>
</organism>
<dbReference type="Proteomes" id="UP000255355">
    <property type="component" value="Unassembled WGS sequence"/>
</dbReference>
<evidence type="ECO:0000313" key="3">
    <source>
        <dbReference type="Proteomes" id="UP000255355"/>
    </source>
</evidence>
<sequence>MSEQPRHGNEIPAAASEFIGRHTELRHLGALLVGGDARLITLVGTGGIGKTALAAEGLRRYRDPELDAVHWIRLARLAPGTDSDTVAEEVVGTVLRSDIAGRSAWECLVETFTATDAYRTFLVLDNCEHVLDGVRPLITALLATVPGLVVVATSREPVGWVDEQVVAVPSLSAAHALELFRYRAELTGRPLPDDPDTHRLAARICQHTDHNPLFIRLAAARLLHRPLSAVLRELTGDTDDKRLEWSHGVRAGAEERHHSVHDVIAWSYGLCTGSEQLLLERMSIFAAGFDPVCDDNRACSGAETDAIVAVCGDDPLSPERVLQLLERVVERSLVSTHMTATSVYYYLPESVRVFAREQLRRRDPDAAARLLARHRRYYRDGVVAGHTAWYGPNEEQWLEWARSAWDNILLSIESSLTDPAEAVIGLTSASTLMALRVPFVAGANRAVTHLTEQALEVTRGADTAPAELRITAAARVGIAALWQGRSAYTAQLLDECVAAYMSDPQLRMTWRQDPGVDIGLPAVVEFTWGQELLLMDEDPRAIDVLARARTKFAAAGDHAGVRRAELSASLARAFLGGSDSGHRQQLDRSLDAVAGWAISEPDLRTLIDDATVDGRRDSVALARAILKRHVATGNTWTSGWIVHCCIGSLAHALAERIATGYADPAELTAAATEIAVLQGGVETLHRSIGVDPHRVPLVARGIQRAVEVATSVLGRPGYAAAARRGARLRPELEELQRYFLGTLTLDEEPDEHSTPPVAGSLHWDDLSVAEQDVAVLVAAGWPNSAIAGRRGTSVRTVDAQVVSIRRKLFARNRSVVIEHIPAELSERVRAESQQRPARSRQ</sequence>
<dbReference type="SUPFAM" id="SSF52540">
    <property type="entry name" value="P-loop containing nucleoside triphosphate hydrolases"/>
    <property type="match status" value="1"/>
</dbReference>
<dbReference type="InterPro" id="IPR036388">
    <property type="entry name" value="WH-like_DNA-bd_sf"/>
</dbReference>
<dbReference type="InterPro" id="IPR016032">
    <property type="entry name" value="Sig_transdc_resp-reg_C-effctor"/>
</dbReference>
<dbReference type="GO" id="GO:0043531">
    <property type="term" value="F:ADP binding"/>
    <property type="evidence" value="ECO:0007669"/>
    <property type="project" value="InterPro"/>
</dbReference>
<dbReference type="RefSeq" id="WP_068031239.1">
    <property type="nucleotide sequence ID" value="NZ_QQAZ01000002.1"/>
</dbReference>
<dbReference type="PANTHER" id="PTHR47691:SF3">
    <property type="entry name" value="HTH-TYPE TRANSCRIPTIONAL REGULATOR RV0890C-RELATED"/>
    <property type="match status" value="1"/>
</dbReference>
<dbReference type="EMBL" id="QQAZ01000002">
    <property type="protein sequence ID" value="RDI54516.1"/>
    <property type="molecule type" value="Genomic_DNA"/>
</dbReference>
<dbReference type="GO" id="GO:0003677">
    <property type="term" value="F:DNA binding"/>
    <property type="evidence" value="ECO:0007669"/>
    <property type="project" value="InterPro"/>
</dbReference>
<dbReference type="SUPFAM" id="SSF46894">
    <property type="entry name" value="C-terminal effector domain of the bipartite response regulators"/>
    <property type="match status" value="1"/>
</dbReference>
<dbReference type="InterPro" id="IPR000792">
    <property type="entry name" value="Tscrpt_reg_LuxR_C"/>
</dbReference>
<dbReference type="STRING" id="1210089.GCA_001613165_07449"/>
<dbReference type="OrthoDB" id="4492918at2"/>
<protein>
    <submittedName>
        <fullName evidence="2">Putative ATPase</fullName>
    </submittedName>
</protein>
<dbReference type="InterPro" id="IPR027417">
    <property type="entry name" value="P-loop_NTPase"/>
</dbReference>
<dbReference type="PANTHER" id="PTHR47691">
    <property type="entry name" value="REGULATOR-RELATED"/>
    <property type="match status" value="1"/>
</dbReference>
<gene>
    <name evidence="2" type="ORF">DFR68_102644</name>
</gene>
<dbReference type="AlphaFoldDB" id="A0A370HC44"/>
<feature type="domain" description="HTH luxR-type" evidence="1">
    <location>
        <begin position="763"/>
        <end position="820"/>
    </location>
</feature>
<dbReference type="Gene3D" id="3.40.50.300">
    <property type="entry name" value="P-loop containing nucleotide triphosphate hydrolases"/>
    <property type="match status" value="1"/>
</dbReference>
<dbReference type="GO" id="GO:0006355">
    <property type="term" value="P:regulation of DNA-templated transcription"/>
    <property type="evidence" value="ECO:0007669"/>
    <property type="project" value="InterPro"/>
</dbReference>
<evidence type="ECO:0000259" key="1">
    <source>
        <dbReference type="SMART" id="SM00421"/>
    </source>
</evidence>
<dbReference type="Gene3D" id="1.10.10.10">
    <property type="entry name" value="Winged helix-like DNA-binding domain superfamily/Winged helix DNA-binding domain"/>
    <property type="match status" value="1"/>
</dbReference>
<reference evidence="2 3" key="1">
    <citation type="submission" date="2018-07" db="EMBL/GenBank/DDBJ databases">
        <title>Genomic Encyclopedia of Type Strains, Phase IV (KMG-IV): sequencing the most valuable type-strain genomes for metagenomic binning, comparative biology and taxonomic classification.</title>
        <authorList>
            <person name="Goeker M."/>
        </authorList>
    </citation>
    <scope>NUCLEOTIDE SEQUENCE [LARGE SCALE GENOMIC DNA]</scope>
    <source>
        <strain evidence="2 3">DSM 44952</strain>
    </source>
</reference>